<proteinExistence type="inferred from homology"/>
<keyword evidence="7 12" id="KW-0573">Peptidoglycan synthesis</keyword>
<evidence type="ECO:0000256" key="6">
    <source>
        <dbReference type="ARBA" id="ARBA00022960"/>
    </source>
</evidence>
<keyword evidence="12" id="KW-0670">Pyruvate</keyword>
<evidence type="ECO:0000259" key="13">
    <source>
        <dbReference type="Pfam" id="PF00275"/>
    </source>
</evidence>
<dbReference type="InterPro" id="IPR036968">
    <property type="entry name" value="Enolpyruvate_Tfrase_sf"/>
</dbReference>
<dbReference type="PANTHER" id="PTHR43783">
    <property type="entry name" value="UDP-N-ACETYLGLUCOSAMINE 1-CARBOXYVINYLTRANSFERASE"/>
    <property type="match status" value="1"/>
</dbReference>
<feature type="binding site" evidence="12">
    <location>
        <position position="92"/>
    </location>
    <ligand>
        <name>UDP-N-acetyl-alpha-D-glucosamine</name>
        <dbReference type="ChEBI" id="CHEBI:57705"/>
    </ligand>
</feature>
<evidence type="ECO:0000256" key="10">
    <source>
        <dbReference type="ARBA" id="ARBA00038367"/>
    </source>
</evidence>
<evidence type="ECO:0000256" key="12">
    <source>
        <dbReference type="HAMAP-Rule" id="MF_00111"/>
    </source>
</evidence>
<organism evidence="14">
    <name type="scientific">candidate division WOR-3 bacterium</name>
    <dbReference type="NCBI Taxonomy" id="2052148"/>
    <lineage>
        <taxon>Bacteria</taxon>
        <taxon>Bacteria division WOR-3</taxon>
    </lineage>
</organism>
<dbReference type="InterPro" id="IPR005750">
    <property type="entry name" value="UDP_GlcNAc_COvinyl_MurA"/>
</dbReference>
<feature type="active site" description="Proton donor" evidence="12">
    <location>
        <position position="116"/>
    </location>
</feature>
<dbReference type="SUPFAM" id="SSF55205">
    <property type="entry name" value="EPT/RTPC-like"/>
    <property type="match status" value="1"/>
</dbReference>
<dbReference type="AlphaFoldDB" id="A0A7C1NQF3"/>
<evidence type="ECO:0000256" key="2">
    <source>
        <dbReference type="ARBA" id="ARBA00004752"/>
    </source>
</evidence>
<feature type="modified residue" description="2-(S-cysteinyl)pyruvic acid O-phosphothioketal" evidence="12">
    <location>
        <position position="116"/>
    </location>
</feature>
<comment type="function">
    <text evidence="12">Cell wall formation. Adds enolpyruvyl to UDP-N-acetylglucosamine.</text>
</comment>
<feature type="binding site" evidence="12">
    <location>
        <position position="307"/>
    </location>
    <ligand>
        <name>UDP-N-acetyl-alpha-D-glucosamine</name>
        <dbReference type="ChEBI" id="CHEBI:57705"/>
    </ligand>
</feature>
<protein>
    <recommendedName>
        <fullName evidence="12">UDP-N-acetylglucosamine 1-carboxyvinyltransferase</fullName>
        <ecNumber evidence="12">2.5.1.7</ecNumber>
    </recommendedName>
    <alternativeName>
        <fullName evidence="12">Enoylpyruvate transferase</fullName>
    </alternativeName>
    <alternativeName>
        <fullName evidence="12">UDP-N-acetylglucosamine enolpyruvyl transferase</fullName>
        <shortName evidence="12">EPT</shortName>
    </alternativeName>
</protein>
<feature type="domain" description="Enolpyruvate transferase" evidence="13">
    <location>
        <begin position="7"/>
        <end position="408"/>
    </location>
</feature>
<feature type="binding site" evidence="12">
    <location>
        <begin position="121"/>
        <end position="125"/>
    </location>
    <ligand>
        <name>UDP-N-acetyl-alpha-D-glucosamine</name>
        <dbReference type="ChEBI" id="CHEBI:57705"/>
    </ligand>
</feature>
<dbReference type="EMBL" id="DSTU01000004">
    <property type="protein sequence ID" value="HFJ53794.1"/>
    <property type="molecule type" value="Genomic_DNA"/>
</dbReference>
<evidence type="ECO:0000256" key="3">
    <source>
        <dbReference type="ARBA" id="ARBA00022490"/>
    </source>
</evidence>
<dbReference type="HAMAP" id="MF_00111">
    <property type="entry name" value="MurA"/>
    <property type="match status" value="1"/>
</dbReference>
<keyword evidence="3 12" id="KW-0963">Cytoplasm</keyword>
<keyword evidence="5 12" id="KW-0808">Transferase</keyword>
<feature type="binding site" evidence="12">
    <location>
        <begin position="22"/>
        <end position="23"/>
    </location>
    <ligand>
        <name>phosphoenolpyruvate</name>
        <dbReference type="ChEBI" id="CHEBI:58702"/>
    </ligand>
</feature>
<dbReference type="GO" id="GO:0005737">
    <property type="term" value="C:cytoplasm"/>
    <property type="evidence" value="ECO:0007669"/>
    <property type="project" value="UniProtKB-SubCell"/>
</dbReference>
<evidence type="ECO:0000256" key="1">
    <source>
        <dbReference type="ARBA" id="ARBA00004496"/>
    </source>
</evidence>
<comment type="subcellular location">
    <subcellularLocation>
        <location evidence="1 12">Cytoplasm</location>
    </subcellularLocation>
</comment>
<dbReference type="GO" id="GO:0051301">
    <property type="term" value="P:cell division"/>
    <property type="evidence" value="ECO:0007669"/>
    <property type="project" value="UniProtKB-KW"/>
</dbReference>
<comment type="catalytic activity">
    <reaction evidence="11 12">
        <text>phosphoenolpyruvate + UDP-N-acetyl-alpha-D-glucosamine = UDP-N-acetyl-3-O-(1-carboxyvinyl)-alpha-D-glucosamine + phosphate</text>
        <dbReference type="Rhea" id="RHEA:18681"/>
        <dbReference type="ChEBI" id="CHEBI:43474"/>
        <dbReference type="ChEBI" id="CHEBI:57705"/>
        <dbReference type="ChEBI" id="CHEBI:58702"/>
        <dbReference type="ChEBI" id="CHEBI:68483"/>
        <dbReference type="EC" id="2.5.1.7"/>
    </reaction>
</comment>
<dbReference type="FunFam" id="3.65.10.10:FF:000001">
    <property type="entry name" value="UDP-N-acetylglucosamine 1-carboxyvinyltransferase"/>
    <property type="match status" value="1"/>
</dbReference>
<evidence type="ECO:0000256" key="7">
    <source>
        <dbReference type="ARBA" id="ARBA00022984"/>
    </source>
</evidence>
<evidence type="ECO:0000256" key="5">
    <source>
        <dbReference type="ARBA" id="ARBA00022679"/>
    </source>
</evidence>
<evidence type="ECO:0000256" key="8">
    <source>
        <dbReference type="ARBA" id="ARBA00023306"/>
    </source>
</evidence>
<gene>
    <name evidence="12 14" type="primary">murA</name>
    <name evidence="14" type="ORF">ENP94_08150</name>
    <name evidence="15" type="ORF">ENS16_03795</name>
</gene>
<dbReference type="NCBIfam" id="TIGR01072">
    <property type="entry name" value="murA"/>
    <property type="match status" value="1"/>
</dbReference>
<evidence type="ECO:0000256" key="11">
    <source>
        <dbReference type="ARBA" id="ARBA00047527"/>
    </source>
</evidence>
<dbReference type="InterPro" id="IPR050068">
    <property type="entry name" value="MurA_subfamily"/>
</dbReference>
<dbReference type="Pfam" id="PF00275">
    <property type="entry name" value="EPSP_synthase"/>
    <property type="match status" value="1"/>
</dbReference>
<dbReference type="Gene3D" id="3.65.10.10">
    <property type="entry name" value="Enolpyruvate transferase domain"/>
    <property type="match status" value="2"/>
</dbReference>
<evidence type="ECO:0000256" key="9">
    <source>
        <dbReference type="ARBA" id="ARBA00023316"/>
    </source>
</evidence>
<dbReference type="EMBL" id="DSLG01000008">
    <property type="protein sequence ID" value="HEA87956.1"/>
    <property type="molecule type" value="Genomic_DNA"/>
</dbReference>
<dbReference type="PANTHER" id="PTHR43783:SF1">
    <property type="entry name" value="UDP-N-ACETYLGLUCOSAMINE 1-CARBOXYVINYLTRANSFERASE"/>
    <property type="match status" value="1"/>
</dbReference>
<comment type="pathway">
    <text evidence="2 12">Cell wall biogenesis; peptidoglycan biosynthesis.</text>
</comment>
<dbReference type="GO" id="GO:0008760">
    <property type="term" value="F:UDP-N-acetylglucosamine 1-carboxyvinyltransferase activity"/>
    <property type="evidence" value="ECO:0007669"/>
    <property type="project" value="UniProtKB-UniRule"/>
</dbReference>
<accession>A0A7C1NQF3</accession>
<dbReference type="GO" id="GO:0008360">
    <property type="term" value="P:regulation of cell shape"/>
    <property type="evidence" value="ECO:0007669"/>
    <property type="project" value="UniProtKB-KW"/>
</dbReference>
<keyword evidence="4 12" id="KW-0132">Cell division</keyword>
<comment type="similarity">
    <text evidence="10 12">Belongs to the EPSP synthase family. MurA subfamily.</text>
</comment>
<comment type="caution">
    <text evidence="12">Lacks conserved residue(s) required for the propagation of feature annotation.</text>
</comment>
<dbReference type="EC" id="2.5.1.7" evidence="12"/>
<feature type="binding site" evidence="12">
    <location>
        <position position="329"/>
    </location>
    <ligand>
        <name>UDP-N-acetyl-alpha-D-glucosamine</name>
        <dbReference type="ChEBI" id="CHEBI:57705"/>
    </ligand>
</feature>
<keyword evidence="9 12" id="KW-0961">Cell wall biogenesis/degradation</keyword>
<evidence type="ECO:0000313" key="14">
    <source>
        <dbReference type="EMBL" id="HEA87956.1"/>
    </source>
</evidence>
<dbReference type="InterPro" id="IPR013792">
    <property type="entry name" value="RNA3'P_cycl/enolpyr_Trfase_a/b"/>
</dbReference>
<dbReference type="GO" id="GO:0019277">
    <property type="term" value="P:UDP-N-acetylgalactosamine biosynthetic process"/>
    <property type="evidence" value="ECO:0007669"/>
    <property type="project" value="InterPro"/>
</dbReference>
<dbReference type="GO" id="GO:0009252">
    <property type="term" value="P:peptidoglycan biosynthetic process"/>
    <property type="evidence" value="ECO:0007669"/>
    <property type="project" value="UniProtKB-UniRule"/>
</dbReference>
<name>A0A7C1NQF3_UNCW3</name>
<dbReference type="GO" id="GO:0071555">
    <property type="term" value="P:cell wall organization"/>
    <property type="evidence" value="ECO:0007669"/>
    <property type="project" value="UniProtKB-KW"/>
</dbReference>
<keyword evidence="6 12" id="KW-0133">Cell shape</keyword>
<comment type="caution">
    <text evidence="14">The sequence shown here is derived from an EMBL/GenBank/DDBJ whole genome shotgun (WGS) entry which is preliminary data.</text>
</comment>
<evidence type="ECO:0000313" key="15">
    <source>
        <dbReference type="EMBL" id="HFJ53794.1"/>
    </source>
</evidence>
<keyword evidence="8 12" id="KW-0131">Cell cycle</keyword>
<dbReference type="NCBIfam" id="NF006873">
    <property type="entry name" value="PRK09369.1"/>
    <property type="match status" value="1"/>
</dbReference>
<evidence type="ECO:0000256" key="4">
    <source>
        <dbReference type="ARBA" id="ARBA00022618"/>
    </source>
</evidence>
<sequence length="420" mass="45135">MDRFKIRGGRPLRGEVRVARAKNAVLPLLAAALLSEDTCVIDDVPFLDDVVTMLKLLESIGVKVEMKDRTIKISAAGRLNPEAPYDIVRKMRASYYVLGPLLARFGDCRVSLPGGCAIGPRPVDLHLKGITALGARVKIEKGYIHARARSLRGNTMMLEGQKGPSVGATINTMMAAVLARGETVIEGAACEPEVVDVAQFLSKMGADINGAGTPTITVRGVKELRGARHTPIPDRIEAGTFAVAAAITRGRVEIIGCEPRHLTAVITKLQESGIRVEAGADRLLVEARSRPQAVKISTAPYPGFPTDLQAQFTALLSIAQGTSTVTENIFESRFLHCLELNRMGALIDITGNMAVIHGVEQLEGAQVMASDLRASAALVLAGLAARGQTEILRIYHLDRGYERLENKLKPLGADIRRVSS</sequence>
<dbReference type="CDD" id="cd01555">
    <property type="entry name" value="UdpNAET"/>
    <property type="match status" value="1"/>
</dbReference>
<reference evidence="14" key="1">
    <citation type="journal article" date="2020" name="mSystems">
        <title>Genome- and Community-Level Interaction Insights into Carbon Utilization and Element Cycling Functions of Hydrothermarchaeota in Hydrothermal Sediment.</title>
        <authorList>
            <person name="Zhou Z."/>
            <person name="Liu Y."/>
            <person name="Xu W."/>
            <person name="Pan J."/>
            <person name="Luo Z.H."/>
            <person name="Li M."/>
        </authorList>
    </citation>
    <scope>NUCLEOTIDE SEQUENCE [LARGE SCALE GENOMIC DNA]</scope>
    <source>
        <strain evidence="14">SpSt-265</strain>
        <strain evidence="15">SpSt-465</strain>
    </source>
</reference>
<dbReference type="UniPathway" id="UPA00219"/>
<dbReference type="InterPro" id="IPR001986">
    <property type="entry name" value="Enolpyruvate_Tfrase_dom"/>
</dbReference>